<evidence type="ECO:0000313" key="1">
    <source>
        <dbReference type="EMBL" id="KAI8530093.1"/>
    </source>
</evidence>
<dbReference type="Proteomes" id="UP001062846">
    <property type="component" value="Chromosome 11"/>
</dbReference>
<reference evidence="1" key="1">
    <citation type="submission" date="2022-02" db="EMBL/GenBank/DDBJ databases">
        <title>Plant Genome Project.</title>
        <authorList>
            <person name="Zhang R.-G."/>
        </authorList>
    </citation>
    <scope>NUCLEOTIDE SEQUENCE</scope>
    <source>
        <strain evidence="1">AT1</strain>
    </source>
</reference>
<evidence type="ECO:0000313" key="2">
    <source>
        <dbReference type="Proteomes" id="UP001062846"/>
    </source>
</evidence>
<keyword evidence="2" id="KW-1185">Reference proteome</keyword>
<sequence>MGSHSGSSDERPRNPIAPQAVGSVGEEAASNIVGGGPGGSGTGPLGSTATPSGSTRAASNSGLSGSKRSRCHSWVWKHFTIKENFKNESGIDIGRSNFVYSKEKMRHGLALYVAAAEQPFTFGDDIRFEYFVKNYLNPSFAKVSRNSTRSDTKKGHSKVKKDLISELATVGAIGFTSDMWSGINNRGYICVTAHYIDSSWTLQKRIIAFRLVEFPHDADHIFDSIMGVFRDFEVLDKVYSITFDNHSANTATLPLFVRNLTTPYFGELLHLRCVCHVINLVVQDGLEKIAPQISKIRNAVLFIGNSPSRQQEFDKMCTPFYRLKPKNMNSDVQNRWNSTYLMLKSCRKYSDVISAYVNQRYQPYRASPLTQDHWKIGFEFMKFLKVFYVATVGCSGVRYPTSCIVLHHLFNISVNFCKHREHPNFAHACLVMEAKFRKYYEEMPPIFMLAAVMDPRMKLKGVSLVLGQIGTNLGIFTLPSSDDVYDLLTTMYAKYDSKFHSTAASTAAPLTSSTSGNDDFWNFVSSNIGIGSSTVSSRIELDKYLDLESVNVNEMRDFDVLAWWKRNEDKYPVLSIMARDLLTPPVSSVASESAFSAGSRVLDERRNRLAPDILDCLICLKDWEDARLGIQKRKWAEVDVVVTYEGLKWQHDVAPASVFGMPCGVCVCGRVVFCGLFISPRWWYNPSHILFAELRWRPSPSGLLAVYNLCVTAGIVDFFKELPQFIIKSGPILSNQYGADWEKRLQSGLSLAENTYTEAMKLLSESKHLLSTNVSSIGTHPLSLTRFELFL</sequence>
<comment type="caution">
    <text evidence="1">The sequence shown here is derived from an EMBL/GenBank/DDBJ whole genome shotgun (WGS) entry which is preliminary data.</text>
</comment>
<dbReference type="EMBL" id="CM046398">
    <property type="protein sequence ID" value="KAI8530093.1"/>
    <property type="molecule type" value="Genomic_DNA"/>
</dbReference>
<accession>A0ACC0LPJ7</accession>
<organism evidence="1 2">
    <name type="scientific">Rhododendron molle</name>
    <name type="common">Chinese azalea</name>
    <name type="synonym">Azalea mollis</name>
    <dbReference type="NCBI Taxonomy" id="49168"/>
    <lineage>
        <taxon>Eukaryota</taxon>
        <taxon>Viridiplantae</taxon>
        <taxon>Streptophyta</taxon>
        <taxon>Embryophyta</taxon>
        <taxon>Tracheophyta</taxon>
        <taxon>Spermatophyta</taxon>
        <taxon>Magnoliopsida</taxon>
        <taxon>eudicotyledons</taxon>
        <taxon>Gunneridae</taxon>
        <taxon>Pentapetalae</taxon>
        <taxon>asterids</taxon>
        <taxon>Ericales</taxon>
        <taxon>Ericaceae</taxon>
        <taxon>Ericoideae</taxon>
        <taxon>Rhodoreae</taxon>
        <taxon>Rhododendron</taxon>
    </lineage>
</organism>
<proteinExistence type="predicted"/>
<name>A0ACC0LPJ7_RHOML</name>
<protein>
    <submittedName>
        <fullName evidence="1">Uncharacterized protein</fullName>
    </submittedName>
</protein>
<gene>
    <name evidence="1" type="ORF">RHMOL_Rhmol11G0028700</name>
</gene>